<dbReference type="InterPro" id="IPR033175">
    <property type="entry name" value="PSD-A"/>
</dbReference>
<dbReference type="GO" id="GO:0004609">
    <property type="term" value="F:phosphatidylserine decarboxylase activity"/>
    <property type="evidence" value="ECO:0007669"/>
    <property type="project" value="InterPro"/>
</dbReference>
<dbReference type="Pfam" id="PF02666">
    <property type="entry name" value="PS_Dcarbxylase"/>
    <property type="match status" value="1"/>
</dbReference>
<evidence type="ECO:0000256" key="10">
    <source>
        <dbReference type="ARBA" id="ARBA00023317"/>
    </source>
</evidence>
<evidence type="ECO:0000256" key="3">
    <source>
        <dbReference type="ARBA" id="ARBA00022793"/>
    </source>
</evidence>
<dbReference type="GO" id="GO:0008654">
    <property type="term" value="P:phospholipid biosynthetic process"/>
    <property type="evidence" value="ECO:0007669"/>
    <property type="project" value="UniProtKB-KW"/>
</dbReference>
<dbReference type="PANTHER" id="PTHR35809:SF1">
    <property type="entry name" value="ARCHAETIDYLSERINE DECARBOXYLASE PROENZYME-RELATED"/>
    <property type="match status" value="1"/>
</dbReference>
<evidence type="ECO:0000256" key="2">
    <source>
        <dbReference type="ARBA" id="ARBA00022516"/>
    </source>
</evidence>
<keyword evidence="9" id="KW-1208">Phospholipid metabolism</keyword>
<evidence type="ECO:0000256" key="11">
    <source>
        <dbReference type="SAM" id="Phobius"/>
    </source>
</evidence>
<organism evidence="12">
    <name type="scientific">marine metagenome</name>
    <dbReference type="NCBI Taxonomy" id="408172"/>
    <lineage>
        <taxon>unclassified sequences</taxon>
        <taxon>metagenomes</taxon>
        <taxon>ecological metagenomes</taxon>
    </lineage>
</organism>
<dbReference type="EMBL" id="UINC01017358">
    <property type="protein sequence ID" value="SVA71850.1"/>
    <property type="molecule type" value="Genomic_DNA"/>
</dbReference>
<proteinExistence type="predicted"/>
<keyword evidence="2" id="KW-0444">Lipid biosynthesis</keyword>
<keyword evidence="1" id="KW-1003">Cell membrane</keyword>
<evidence type="ECO:0000313" key="12">
    <source>
        <dbReference type="EMBL" id="SVA71850.1"/>
    </source>
</evidence>
<name>A0A381Y4P2_9ZZZZ</name>
<feature type="transmembrane region" description="Helical" evidence="11">
    <location>
        <begin position="12"/>
        <end position="45"/>
    </location>
</feature>
<evidence type="ECO:0000256" key="9">
    <source>
        <dbReference type="ARBA" id="ARBA00023264"/>
    </source>
</evidence>
<evidence type="ECO:0008006" key="13">
    <source>
        <dbReference type="Google" id="ProtNLM"/>
    </source>
</evidence>
<evidence type="ECO:0000256" key="8">
    <source>
        <dbReference type="ARBA" id="ARBA00023239"/>
    </source>
</evidence>
<sequence>MYFRIHNEGRVYLVVSVILTIIIFPFFPIVGLFLLIISFCFFYFFRDPIRIIPNENVIVSPADGKIVFLGESNLPEECGIKGKFLKISIFLDIFNVHVNRMPISGIVKDIKYISGKFFRANVEKSSKENERNIVTIENEKKEKIIVTQIAGLIARRIVCDLKIHQEVLKGERFGIIKFGSRVDLYLPKNY</sequence>
<dbReference type="InterPro" id="IPR003817">
    <property type="entry name" value="PS_Dcarbxylase"/>
</dbReference>
<keyword evidence="3" id="KW-0210">Decarboxylase</keyword>
<dbReference type="PANTHER" id="PTHR35809">
    <property type="entry name" value="ARCHAETIDYLSERINE DECARBOXYLASE PROENZYME-RELATED"/>
    <property type="match status" value="1"/>
</dbReference>
<keyword evidence="6" id="KW-0865">Zymogen</keyword>
<keyword evidence="5 11" id="KW-0472">Membrane</keyword>
<evidence type="ECO:0000256" key="4">
    <source>
        <dbReference type="ARBA" id="ARBA00023098"/>
    </source>
</evidence>
<gene>
    <name evidence="12" type="ORF">METZ01_LOCUS124704</name>
</gene>
<keyword evidence="4" id="KW-0443">Lipid metabolism</keyword>
<keyword evidence="11" id="KW-1133">Transmembrane helix</keyword>
<evidence type="ECO:0000256" key="7">
    <source>
        <dbReference type="ARBA" id="ARBA00023209"/>
    </source>
</evidence>
<keyword evidence="7" id="KW-0594">Phospholipid biosynthesis</keyword>
<keyword evidence="8" id="KW-0456">Lyase</keyword>
<accession>A0A381Y4P2</accession>
<keyword evidence="10" id="KW-0670">Pyruvate</keyword>
<evidence type="ECO:0000256" key="5">
    <source>
        <dbReference type="ARBA" id="ARBA00023136"/>
    </source>
</evidence>
<keyword evidence="11" id="KW-0812">Transmembrane</keyword>
<reference evidence="12" key="1">
    <citation type="submission" date="2018-05" db="EMBL/GenBank/DDBJ databases">
        <authorList>
            <person name="Lanie J.A."/>
            <person name="Ng W.-L."/>
            <person name="Kazmierczak K.M."/>
            <person name="Andrzejewski T.M."/>
            <person name="Davidsen T.M."/>
            <person name="Wayne K.J."/>
            <person name="Tettelin H."/>
            <person name="Glass J.I."/>
            <person name="Rusch D."/>
            <person name="Podicherti R."/>
            <person name="Tsui H.-C.T."/>
            <person name="Winkler M.E."/>
        </authorList>
    </citation>
    <scope>NUCLEOTIDE SEQUENCE</scope>
</reference>
<dbReference type="AlphaFoldDB" id="A0A381Y4P2"/>
<evidence type="ECO:0000256" key="6">
    <source>
        <dbReference type="ARBA" id="ARBA00023145"/>
    </source>
</evidence>
<protein>
    <recommendedName>
        <fullName evidence="13">Phosphatidylserine decarboxylase</fullName>
    </recommendedName>
</protein>
<feature type="non-terminal residue" evidence="12">
    <location>
        <position position="190"/>
    </location>
</feature>
<evidence type="ECO:0000256" key="1">
    <source>
        <dbReference type="ARBA" id="ARBA00022475"/>
    </source>
</evidence>